<evidence type="ECO:0000313" key="3">
    <source>
        <dbReference type="Proteomes" id="UP000521943"/>
    </source>
</evidence>
<reference evidence="2 3" key="1">
    <citation type="submission" date="2020-07" db="EMBL/GenBank/DDBJ databases">
        <title>Comparative genomics of pyrophilous fungi reveals a link between fire events and developmental genes.</title>
        <authorList>
            <consortium name="DOE Joint Genome Institute"/>
            <person name="Steindorff A.S."/>
            <person name="Carver A."/>
            <person name="Calhoun S."/>
            <person name="Stillman K."/>
            <person name="Liu H."/>
            <person name="Lipzen A."/>
            <person name="Pangilinan J."/>
            <person name="Labutti K."/>
            <person name="Bruns T.D."/>
            <person name="Grigoriev I.V."/>
        </authorList>
    </citation>
    <scope>NUCLEOTIDE SEQUENCE [LARGE SCALE GENOMIC DNA]</scope>
    <source>
        <strain evidence="2 3">CBS 144469</strain>
    </source>
</reference>
<gene>
    <name evidence="2" type="ORF">DFP72DRAFT_851881</name>
</gene>
<evidence type="ECO:0000256" key="1">
    <source>
        <dbReference type="SAM" id="MobiDB-lite"/>
    </source>
</evidence>
<keyword evidence="3" id="KW-1185">Reference proteome</keyword>
<dbReference type="EMBL" id="JACGCI010000058">
    <property type="protein sequence ID" value="KAF6750191.1"/>
    <property type="molecule type" value="Genomic_DNA"/>
</dbReference>
<sequence>MPRNCPAHPCLRNCLNLTPHCPPKCLNQSRVATAQDPAHAPKRVQEATQASSTTQADDEGRGEKRARVTTSIATPTAPAIEAVNPPVIPSPAQVPVATPLPQTPARTSTASSNPYSALRSVGATAAASSSPSPAQYPYPYYPSTPVQIRYGTYTHPWPLEPRFTPQPGLVVASVWCGEAYGYALRWVPPPQAPGASQVPAPGPART</sequence>
<feature type="compositionally biased region" description="Polar residues" evidence="1">
    <location>
        <begin position="104"/>
        <end position="114"/>
    </location>
</feature>
<protein>
    <submittedName>
        <fullName evidence="2">Uncharacterized protein</fullName>
    </submittedName>
</protein>
<feature type="compositionally biased region" description="Polar residues" evidence="1">
    <location>
        <begin position="46"/>
        <end position="55"/>
    </location>
</feature>
<proteinExistence type="predicted"/>
<comment type="caution">
    <text evidence="2">The sequence shown here is derived from an EMBL/GenBank/DDBJ whole genome shotgun (WGS) entry which is preliminary data.</text>
</comment>
<evidence type="ECO:0000313" key="2">
    <source>
        <dbReference type="EMBL" id="KAF6750191.1"/>
    </source>
</evidence>
<organism evidence="2 3">
    <name type="scientific">Ephemerocybe angulata</name>
    <dbReference type="NCBI Taxonomy" id="980116"/>
    <lineage>
        <taxon>Eukaryota</taxon>
        <taxon>Fungi</taxon>
        <taxon>Dikarya</taxon>
        <taxon>Basidiomycota</taxon>
        <taxon>Agaricomycotina</taxon>
        <taxon>Agaricomycetes</taxon>
        <taxon>Agaricomycetidae</taxon>
        <taxon>Agaricales</taxon>
        <taxon>Agaricineae</taxon>
        <taxon>Psathyrellaceae</taxon>
        <taxon>Ephemerocybe</taxon>
    </lineage>
</organism>
<dbReference type="AlphaFoldDB" id="A0A8H6HPB9"/>
<accession>A0A8H6HPB9</accession>
<dbReference type="Proteomes" id="UP000521943">
    <property type="component" value="Unassembled WGS sequence"/>
</dbReference>
<feature type="compositionally biased region" description="Low complexity" evidence="1">
    <location>
        <begin position="69"/>
        <end position="82"/>
    </location>
</feature>
<name>A0A8H6HPB9_9AGAR</name>
<feature type="region of interest" description="Disordered" evidence="1">
    <location>
        <begin position="36"/>
        <end position="114"/>
    </location>
</feature>